<evidence type="ECO:0000256" key="1">
    <source>
        <dbReference type="SAM" id="Phobius"/>
    </source>
</evidence>
<accession>A0AAD8UKJ2</accession>
<evidence type="ECO:0000313" key="2">
    <source>
        <dbReference type="EMBL" id="KAK1724492.1"/>
    </source>
</evidence>
<feature type="transmembrane region" description="Helical" evidence="1">
    <location>
        <begin position="16"/>
        <end position="33"/>
    </location>
</feature>
<proteinExistence type="predicted"/>
<organism evidence="2 3">
    <name type="scientific">Glomerella acutata</name>
    <name type="common">Colletotrichum acutatum</name>
    <dbReference type="NCBI Taxonomy" id="27357"/>
    <lineage>
        <taxon>Eukaryota</taxon>
        <taxon>Fungi</taxon>
        <taxon>Dikarya</taxon>
        <taxon>Ascomycota</taxon>
        <taxon>Pezizomycotina</taxon>
        <taxon>Sordariomycetes</taxon>
        <taxon>Hypocreomycetidae</taxon>
        <taxon>Glomerellales</taxon>
        <taxon>Glomerellaceae</taxon>
        <taxon>Colletotrichum</taxon>
        <taxon>Colletotrichum acutatum species complex</taxon>
    </lineage>
</organism>
<dbReference type="RefSeq" id="XP_060364547.1">
    <property type="nucleotide sequence ID" value="XM_060502520.1"/>
</dbReference>
<gene>
    <name evidence="2" type="ORF">BDZ83DRAFT_350475</name>
</gene>
<protein>
    <submittedName>
        <fullName evidence="2">Uncharacterized protein</fullName>
    </submittedName>
</protein>
<keyword evidence="1" id="KW-1133">Transmembrane helix</keyword>
<reference evidence="2" key="1">
    <citation type="submission" date="2021-12" db="EMBL/GenBank/DDBJ databases">
        <title>Comparative genomics, transcriptomics and evolutionary studies reveal genomic signatures of adaptation to plant cell wall in hemibiotrophic fungi.</title>
        <authorList>
            <consortium name="DOE Joint Genome Institute"/>
            <person name="Baroncelli R."/>
            <person name="Diaz J.F."/>
            <person name="Benocci T."/>
            <person name="Peng M."/>
            <person name="Battaglia E."/>
            <person name="Haridas S."/>
            <person name="Andreopoulos W."/>
            <person name="Labutti K."/>
            <person name="Pangilinan J."/>
            <person name="Floch G.L."/>
            <person name="Makela M.R."/>
            <person name="Henrissat B."/>
            <person name="Grigoriev I.V."/>
            <person name="Crouch J.A."/>
            <person name="De Vries R.P."/>
            <person name="Sukno S.A."/>
            <person name="Thon M.R."/>
        </authorList>
    </citation>
    <scope>NUCLEOTIDE SEQUENCE</scope>
    <source>
        <strain evidence="2">CBS 112980</strain>
    </source>
</reference>
<keyword evidence="1" id="KW-0472">Membrane</keyword>
<feature type="transmembrane region" description="Helical" evidence="1">
    <location>
        <begin position="125"/>
        <end position="146"/>
    </location>
</feature>
<keyword evidence="3" id="KW-1185">Reference proteome</keyword>
<dbReference type="GeneID" id="85386419"/>
<name>A0AAD8UKJ2_GLOAC</name>
<sequence>MCNDTQNSKLSGMRRLIATAIAGMVSVISSLFLKDVIQVYLIETYEMSPRSSTAFGHEREPGQEPHLSAVVCLLIFNIYSISTYSFSFLRRKDQWKNPIVACFFVVSVVAACLRTAALGDSKNSLAYTIATAPLLLPLGLWFSAITHSMWDRWSMRPGDGKAPR</sequence>
<feature type="transmembrane region" description="Helical" evidence="1">
    <location>
        <begin position="67"/>
        <end position="87"/>
    </location>
</feature>
<feature type="transmembrane region" description="Helical" evidence="1">
    <location>
        <begin position="99"/>
        <end position="119"/>
    </location>
</feature>
<comment type="caution">
    <text evidence="2">The sequence shown here is derived from an EMBL/GenBank/DDBJ whole genome shotgun (WGS) entry which is preliminary data.</text>
</comment>
<dbReference type="EMBL" id="JAHMHS010000051">
    <property type="protein sequence ID" value="KAK1724492.1"/>
    <property type="molecule type" value="Genomic_DNA"/>
</dbReference>
<dbReference type="AlphaFoldDB" id="A0AAD8UKJ2"/>
<keyword evidence="1" id="KW-0812">Transmembrane</keyword>
<dbReference type="Proteomes" id="UP001244207">
    <property type="component" value="Unassembled WGS sequence"/>
</dbReference>
<evidence type="ECO:0000313" key="3">
    <source>
        <dbReference type="Proteomes" id="UP001244207"/>
    </source>
</evidence>